<dbReference type="Proteomes" id="UP001626550">
    <property type="component" value="Unassembled WGS sequence"/>
</dbReference>
<dbReference type="Pfam" id="PF19030">
    <property type="entry name" value="TSP1_ADAMTS"/>
    <property type="match status" value="3"/>
</dbReference>
<evidence type="ECO:0000256" key="1">
    <source>
        <dbReference type="ARBA" id="ARBA00004613"/>
    </source>
</evidence>
<feature type="domain" description="Ig-like" evidence="4">
    <location>
        <begin position="243"/>
        <end position="345"/>
    </location>
</feature>
<dbReference type="EMBL" id="JBJKFK010004658">
    <property type="protein sequence ID" value="KAL3308818.1"/>
    <property type="molecule type" value="Genomic_DNA"/>
</dbReference>
<keyword evidence="6" id="KW-1185">Reference proteome</keyword>
<protein>
    <recommendedName>
        <fullName evidence="4">Ig-like domain-containing protein</fullName>
    </recommendedName>
</protein>
<feature type="signal peptide" evidence="3">
    <location>
        <begin position="1"/>
        <end position="24"/>
    </location>
</feature>
<dbReference type="SMART" id="SM00408">
    <property type="entry name" value="IGc2"/>
    <property type="match status" value="1"/>
</dbReference>
<evidence type="ECO:0000256" key="3">
    <source>
        <dbReference type="SAM" id="SignalP"/>
    </source>
</evidence>
<dbReference type="InterPro" id="IPR050439">
    <property type="entry name" value="ADAMTS_ADAMTS-like"/>
</dbReference>
<dbReference type="SUPFAM" id="SSF48726">
    <property type="entry name" value="Immunoglobulin"/>
    <property type="match status" value="1"/>
</dbReference>
<proteinExistence type="predicted"/>
<accession>A0ABD2PP13</accession>
<dbReference type="PANTHER" id="PTHR13723">
    <property type="entry name" value="ADAMTS A DISINTEGRIN AND METALLOPROTEASE WITH THROMBOSPONDIN MOTIFS PROTEASE"/>
    <property type="match status" value="1"/>
</dbReference>
<reference evidence="5 6" key="1">
    <citation type="submission" date="2024-11" db="EMBL/GenBank/DDBJ databases">
        <title>Adaptive evolution of stress response genes in parasites aligns with host niche diversity.</title>
        <authorList>
            <person name="Hahn C."/>
            <person name="Resl P."/>
        </authorList>
    </citation>
    <scope>NUCLEOTIDE SEQUENCE [LARGE SCALE GENOMIC DNA]</scope>
    <source>
        <strain evidence="5">EGGRZ-B1_66</strain>
        <tissue evidence="5">Body</tissue>
    </source>
</reference>
<dbReference type="Gene3D" id="2.20.100.10">
    <property type="entry name" value="Thrombospondin type-1 (TSP1) repeat"/>
    <property type="match status" value="3"/>
</dbReference>
<dbReference type="InterPro" id="IPR003598">
    <property type="entry name" value="Ig_sub2"/>
</dbReference>
<keyword evidence="2" id="KW-0964">Secreted</keyword>
<keyword evidence="3" id="KW-0732">Signal</keyword>
<dbReference type="PROSITE" id="PS50835">
    <property type="entry name" value="IG_LIKE"/>
    <property type="match status" value="1"/>
</dbReference>
<evidence type="ECO:0000313" key="5">
    <source>
        <dbReference type="EMBL" id="KAL3308818.1"/>
    </source>
</evidence>
<sequence>MSEQMAIIFLTIYLVLLAHYTVDGKPNSPFWKLDDAWSECSEACGAGVIKREAKCYKVKPFRRGHVGTNLILVDDTECDPDTKLQTRERPCNMGQCSSKYRWKTNEWDICSHNCGASGRRRREIKCVYRGEAGDQELSDLDANYYCPGRYRPHSSEECNQFDCSPRFESAKWEMCKQTDECQAGKQTREVYCMVLLASGVTQKLEWADCMIAGQRPLPTWRKCVIPEFSAKCKTQQAEIEEAPKNTLVQMAKEGNKITLQVGEEGWIIPSTRVTVKCPVKFYSSQDIVWMHESYGKLTYLGQSNERVHVDKEGNLLIQNFKLADKGSWYCIAGSSNSTAKLMAITPAEAYSNWIDRHHLLKGPRNVNETMMNEDPKIYLAASESQIRWVEGDWSKCDVKCGEKSVQSRTVRCEELQFRIFRMLDDSVCESKHLQKPATSRDCQNNLLCPHWKPVTSDIMQVSLDFCLMHF</sequence>
<dbReference type="InterPro" id="IPR036383">
    <property type="entry name" value="TSP1_rpt_sf"/>
</dbReference>
<evidence type="ECO:0000313" key="6">
    <source>
        <dbReference type="Proteomes" id="UP001626550"/>
    </source>
</evidence>
<dbReference type="GO" id="GO:0005576">
    <property type="term" value="C:extracellular region"/>
    <property type="evidence" value="ECO:0007669"/>
    <property type="project" value="UniProtKB-SubCell"/>
</dbReference>
<dbReference type="InterPro" id="IPR036179">
    <property type="entry name" value="Ig-like_dom_sf"/>
</dbReference>
<dbReference type="SUPFAM" id="SSF82895">
    <property type="entry name" value="TSP-1 type 1 repeat"/>
    <property type="match status" value="3"/>
</dbReference>
<dbReference type="PANTHER" id="PTHR13723:SF281">
    <property type="entry name" value="PAPILIN"/>
    <property type="match status" value="1"/>
</dbReference>
<organism evidence="5 6">
    <name type="scientific">Cichlidogyrus casuarinus</name>
    <dbReference type="NCBI Taxonomy" id="1844966"/>
    <lineage>
        <taxon>Eukaryota</taxon>
        <taxon>Metazoa</taxon>
        <taxon>Spiralia</taxon>
        <taxon>Lophotrochozoa</taxon>
        <taxon>Platyhelminthes</taxon>
        <taxon>Monogenea</taxon>
        <taxon>Monopisthocotylea</taxon>
        <taxon>Dactylogyridea</taxon>
        <taxon>Ancyrocephalidae</taxon>
        <taxon>Cichlidogyrus</taxon>
    </lineage>
</organism>
<dbReference type="InterPro" id="IPR000884">
    <property type="entry name" value="TSP1_rpt"/>
</dbReference>
<evidence type="ECO:0000259" key="4">
    <source>
        <dbReference type="PROSITE" id="PS50835"/>
    </source>
</evidence>
<dbReference type="AlphaFoldDB" id="A0ABD2PP13"/>
<dbReference type="Gene3D" id="2.60.40.10">
    <property type="entry name" value="Immunoglobulins"/>
    <property type="match status" value="1"/>
</dbReference>
<comment type="caution">
    <text evidence="5">The sequence shown here is derived from an EMBL/GenBank/DDBJ whole genome shotgun (WGS) entry which is preliminary data.</text>
</comment>
<dbReference type="SMART" id="SM00209">
    <property type="entry name" value="TSP1"/>
    <property type="match status" value="3"/>
</dbReference>
<comment type="subcellular location">
    <subcellularLocation>
        <location evidence="1">Secreted</location>
    </subcellularLocation>
</comment>
<evidence type="ECO:0000256" key="2">
    <source>
        <dbReference type="ARBA" id="ARBA00022525"/>
    </source>
</evidence>
<feature type="chain" id="PRO_5044757810" description="Ig-like domain-containing protein" evidence="3">
    <location>
        <begin position="25"/>
        <end position="470"/>
    </location>
</feature>
<dbReference type="InterPro" id="IPR007110">
    <property type="entry name" value="Ig-like_dom"/>
</dbReference>
<dbReference type="InterPro" id="IPR013783">
    <property type="entry name" value="Ig-like_fold"/>
</dbReference>
<name>A0ABD2PP13_9PLAT</name>
<gene>
    <name evidence="5" type="ORF">Ciccas_012645</name>
</gene>
<dbReference type="PROSITE" id="PS50092">
    <property type="entry name" value="TSP1"/>
    <property type="match status" value="2"/>
</dbReference>